<evidence type="ECO:0000313" key="2">
    <source>
        <dbReference type="Proteomes" id="UP000007303"/>
    </source>
</evidence>
<protein>
    <recommendedName>
        <fullName evidence="3">Abnormal spindle-like microcephaly-associated protein ASH domain-containing protein</fullName>
    </recommendedName>
</protein>
<dbReference type="PANTHER" id="PTHR23053:SF0">
    <property type="entry name" value="HYDROCEPHALUS-INDUCING PROTEIN HOMOLOG"/>
    <property type="match status" value="1"/>
</dbReference>
<dbReference type="OMA" id="REPSVYC"/>
<dbReference type="PANTHER" id="PTHR23053">
    <property type="entry name" value="DLEC1 DELETED IN LUNG AND ESOPHAGEAL CANCER 1"/>
    <property type="match status" value="1"/>
</dbReference>
<dbReference type="Gene3D" id="2.60.40.10">
    <property type="entry name" value="Immunoglobulins"/>
    <property type="match status" value="5"/>
</dbReference>
<evidence type="ECO:0000313" key="1">
    <source>
        <dbReference type="Ensembl" id="ENSTNIP00000000482.1"/>
    </source>
</evidence>
<dbReference type="GeneTree" id="ENSGT00940000163228"/>
<dbReference type="GO" id="GO:0005930">
    <property type="term" value="C:axoneme"/>
    <property type="evidence" value="ECO:0007669"/>
    <property type="project" value="TreeGrafter"/>
</dbReference>
<organism evidence="1 2">
    <name type="scientific">Tetraodon nigroviridis</name>
    <name type="common">Spotted green pufferfish</name>
    <name type="synonym">Chelonodon nigroviridis</name>
    <dbReference type="NCBI Taxonomy" id="99883"/>
    <lineage>
        <taxon>Eukaryota</taxon>
        <taxon>Metazoa</taxon>
        <taxon>Chordata</taxon>
        <taxon>Craniata</taxon>
        <taxon>Vertebrata</taxon>
        <taxon>Euteleostomi</taxon>
        <taxon>Actinopterygii</taxon>
        <taxon>Neopterygii</taxon>
        <taxon>Teleostei</taxon>
        <taxon>Neoteleostei</taxon>
        <taxon>Acanthomorphata</taxon>
        <taxon>Eupercaria</taxon>
        <taxon>Tetraodontiformes</taxon>
        <taxon>Tetradontoidea</taxon>
        <taxon>Tetraodontidae</taxon>
        <taxon>Tetraodon</taxon>
    </lineage>
</organism>
<name>H3BWW9_TETNG</name>
<reference evidence="1" key="2">
    <citation type="submission" date="2025-08" db="UniProtKB">
        <authorList>
            <consortium name="Ensembl"/>
        </authorList>
    </citation>
    <scope>IDENTIFICATION</scope>
</reference>
<dbReference type="HOGENOM" id="CLU_007704_0_0_1"/>
<proteinExistence type="predicted"/>
<dbReference type="Ensembl" id="ENSTNIT00000002891.1">
    <property type="protein sequence ID" value="ENSTNIP00000000482.1"/>
    <property type="gene ID" value="ENSTNIG00000001475.1"/>
</dbReference>
<dbReference type="InterPro" id="IPR013783">
    <property type="entry name" value="Ig-like_fold"/>
</dbReference>
<dbReference type="InterPro" id="IPR033305">
    <property type="entry name" value="Hydin-like"/>
</dbReference>
<dbReference type="GO" id="GO:0003341">
    <property type="term" value="P:cilium movement"/>
    <property type="evidence" value="ECO:0007669"/>
    <property type="project" value="TreeGrafter"/>
</dbReference>
<sequence length="1132" mass="125839">TRVIEFSTVVLRPSIRSFDVLNPTNDLYTFKWKCEDSGCSPFRCLNPCGTILPGKTVQIIMRFKSASMDTYNQGAITHKTGTHNMVTQHIYQIYLQFPFFQMNPQYLTFLLCVKSYKAQQFVDLVNCEEETFHFAILESSLLCDDQKSLLKLEPLSGVIQPNARLSLSVSFTPCCKGQKRFRLVLRMKKKPEPLVLTVKASCLPMAASLQVKMPDCVTRRINPDEEETLNFGEVEKSEQSFFYFLLTNQSKFSMVVNIELTGNVNLLQHLKAEHQNAVIDVGNHLQTSLLFSPRGICNLQDVNLKIKVKLGPSYFFAIKGKCSAPSIEFSFTRHNFGKCLLHHPGMVPASTTLVICNKGLKDVGLQCQFRNTPYMELDCGTNVLPPGAFLDVPIRFLPRELCPYHEKVTFVLNSCITREVSLLGHGVKMKKLEVEDPRQRKLNFGSLNSGCKMKKKVKLVNRSSIDVSFKLLLNTQLDQKDLSLNQTGELKLKASDGSCFVEILFSPHQRLAAFTAELLAQCAGVSYPLLTLQGSCPGVKVQLDQGHLAFGAVVQHCQASRKIVMINSGDVGTSFCWKTDKLARGLSITPAKGFIRPGMEIPLDVTFAPATLSEDIRYEVSCAIGSSSVLGLTVTGSCIVVSTNKEVLQFVCPVRGSHTQMLQVNNPMTQQCRIIPVLKGGPWRVAPFLDLEPLETKMIEITYQPMKMTADGTKDLASVFFSFPDGSGVKFRLQGIAEPPKVEDTIVCQLPAKTEHTVVLRVHNWLPKKQHRFRVLMEFLKPDKPDATMSITGLPFIDVPALARKDYKMSFFTYREGQYNTKVTFQNATSGEYLFYLVTFESLPAGPLSTVELVATVREKVSGSVTVENPLSNATCLTMECKCPEISVPSEHTVPGESKGSVSFEYQPLHARHSTARLTLHSVELGYFHYDLSLRALPPPPERTVHFSAPLGRSQVELVKFISYSHVKTEYSCSTDSPAFTVDKTVTASPGYRQPSEAAVSVCFEPYQLGEVQSLLTLSSDTGGQYTFVLRGTCVPPQAHGPLTIKPGRSLNIPFKNVFLQQTTYSFQVNNPCFVVKGFNPNFGPKKAENIPVSLVGASREPPGTLLRHPDPLLQGPDAPLLWDYYLQSPGP</sequence>
<accession>H3BWW9</accession>
<keyword evidence="2" id="KW-1185">Reference proteome</keyword>
<reference evidence="2" key="1">
    <citation type="journal article" date="2004" name="Nature">
        <title>Genome duplication in the teleost fish Tetraodon nigroviridis reveals the early vertebrate proto-karyotype.</title>
        <authorList>
            <person name="Jaillon O."/>
            <person name="Aury J.-M."/>
            <person name="Brunet F."/>
            <person name="Petit J.-L."/>
            <person name="Stange-Thomann N."/>
            <person name="Mauceli E."/>
            <person name="Bouneau L."/>
            <person name="Fischer C."/>
            <person name="Ozouf-Costaz C."/>
            <person name="Bernot A."/>
            <person name="Nicaud S."/>
            <person name="Jaffe D."/>
            <person name="Fisher S."/>
            <person name="Lutfalla G."/>
            <person name="Dossat C."/>
            <person name="Segurens B."/>
            <person name="Dasilva C."/>
            <person name="Salanoubat M."/>
            <person name="Levy M."/>
            <person name="Boudet N."/>
            <person name="Castellano S."/>
            <person name="Anthouard V."/>
            <person name="Jubin C."/>
            <person name="Castelli V."/>
            <person name="Katinka M."/>
            <person name="Vacherie B."/>
            <person name="Biemont C."/>
            <person name="Skalli Z."/>
            <person name="Cattolico L."/>
            <person name="Poulain J."/>
            <person name="De Berardinis V."/>
            <person name="Cruaud C."/>
            <person name="Duprat S."/>
            <person name="Brottier P."/>
            <person name="Coutanceau J.-P."/>
            <person name="Gouzy J."/>
            <person name="Parra G."/>
            <person name="Lardier G."/>
            <person name="Chapple C."/>
            <person name="McKernan K.J."/>
            <person name="McEwan P."/>
            <person name="Bosak S."/>
            <person name="Kellis M."/>
            <person name="Volff J.-N."/>
            <person name="Guigo R."/>
            <person name="Zody M.C."/>
            <person name="Mesirov J."/>
            <person name="Lindblad-Toh K."/>
            <person name="Birren B."/>
            <person name="Nusbaum C."/>
            <person name="Kahn D."/>
            <person name="Robinson-Rechavi M."/>
            <person name="Laudet V."/>
            <person name="Schachter V."/>
            <person name="Quetier F."/>
            <person name="Saurin W."/>
            <person name="Scarpelli C."/>
            <person name="Wincker P."/>
            <person name="Lander E.S."/>
            <person name="Weissenbach J."/>
            <person name="Roest Crollius H."/>
        </authorList>
    </citation>
    <scope>NUCLEOTIDE SEQUENCE [LARGE SCALE GENOMIC DNA]</scope>
</reference>
<reference evidence="1" key="3">
    <citation type="submission" date="2025-09" db="UniProtKB">
        <authorList>
            <consortium name="Ensembl"/>
        </authorList>
    </citation>
    <scope>IDENTIFICATION</scope>
</reference>
<evidence type="ECO:0008006" key="3">
    <source>
        <dbReference type="Google" id="ProtNLM"/>
    </source>
</evidence>
<dbReference type="AlphaFoldDB" id="H3BWW9"/>
<dbReference type="GO" id="GO:1904158">
    <property type="term" value="P:axonemal central apparatus assembly"/>
    <property type="evidence" value="ECO:0007669"/>
    <property type="project" value="TreeGrafter"/>
</dbReference>
<dbReference type="Proteomes" id="UP000007303">
    <property type="component" value="Unassembled WGS sequence"/>
</dbReference>
<dbReference type="InParanoid" id="H3BWW9"/>
<dbReference type="STRING" id="99883.ENSTNIP00000000482"/>